<dbReference type="Pfam" id="PF12229">
    <property type="entry name" value="PG_binding_4"/>
    <property type="match status" value="2"/>
</dbReference>
<evidence type="ECO:0000313" key="3">
    <source>
        <dbReference type="EMBL" id="PJA20233.1"/>
    </source>
</evidence>
<feature type="domain" description="YoaR-like putative peptidoglycan binding" evidence="2">
    <location>
        <begin position="88"/>
        <end position="199"/>
    </location>
</feature>
<feature type="domain" description="YoaR-like putative peptidoglycan binding" evidence="2">
    <location>
        <begin position="259"/>
        <end position="339"/>
    </location>
</feature>
<dbReference type="InterPro" id="IPR038054">
    <property type="entry name" value="LD_TPept-like_central_sf"/>
</dbReference>
<dbReference type="Pfam" id="PF04294">
    <property type="entry name" value="VanW"/>
    <property type="match status" value="1"/>
</dbReference>
<keyword evidence="1" id="KW-0812">Transmembrane</keyword>
<reference evidence="4" key="1">
    <citation type="submission" date="2017-09" db="EMBL/GenBank/DDBJ databases">
        <title>Depth-based differentiation of microbial function through sediment-hosted aquifers and enrichment of novel symbionts in the deep terrestrial subsurface.</title>
        <authorList>
            <person name="Probst A.J."/>
            <person name="Ladd B."/>
            <person name="Jarett J.K."/>
            <person name="Geller-Mcgrath D.E."/>
            <person name="Sieber C.M.K."/>
            <person name="Emerson J.B."/>
            <person name="Anantharaman K."/>
            <person name="Thomas B.C."/>
            <person name="Malmstrom R."/>
            <person name="Stieglmeier M."/>
            <person name="Klingl A."/>
            <person name="Woyke T."/>
            <person name="Ryan C.M."/>
            <person name="Banfield J.F."/>
        </authorList>
    </citation>
    <scope>NUCLEOTIDE SEQUENCE [LARGE SCALE GENOMIC DNA]</scope>
</reference>
<dbReference type="PANTHER" id="PTHR35788:SF1">
    <property type="entry name" value="EXPORTED PROTEIN"/>
    <property type="match status" value="1"/>
</dbReference>
<feature type="transmembrane region" description="Helical" evidence="1">
    <location>
        <begin position="20"/>
        <end position="39"/>
    </location>
</feature>
<dbReference type="PANTHER" id="PTHR35788">
    <property type="entry name" value="EXPORTED PROTEIN-RELATED"/>
    <property type="match status" value="1"/>
</dbReference>
<keyword evidence="1" id="KW-1133">Transmembrane helix</keyword>
<keyword evidence="1" id="KW-0472">Membrane</keyword>
<proteinExistence type="predicted"/>
<dbReference type="Gene3D" id="3.10.20.800">
    <property type="match status" value="1"/>
</dbReference>
<evidence type="ECO:0000313" key="4">
    <source>
        <dbReference type="Proteomes" id="UP000230137"/>
    </source>
</evidence>
<gene>
    <name evidence="3" type="ORF">COX60_02395</name>
</gene>
<accession>A0A2M7W3T2</accession>
<dbReference type="InterPro" id="IPR022029">
    <property type="entry name" value="YoaR-like_PG-bd"/>
</dbReference>
<dbReference type="Proteomes" id="UP000230137">
    <property type="component" value="Unassembled WGS sequence"/>
</dbReference>
<name>A0A2M7W3T2_9BACT</name>
<evidence type="ECO:0000259" key="2">
    <source>
        <dbReference type="Pfam" id="PF12229"/>
    </source>
</evidence>
<comment type="caution">
    <text evidence="3">The sequence shown here is derived from an EMBL/GenBank/DDBJ whole genome shotgun (WGS) entry which is preliminary data.</text>
</comment>
<dbReference type="EMBL" id="PFQF01000033">
    <property type="protein sequence ID" value="PJA20233.1"/>
    <property type="molecule type" value="Genomic_DNA"/>
</dbReference>
<dbReference type="AlphaFoldDB" id="A0A2M7W3T2"/>
<sequence>MARKIITKNIRNILQKTLVIILWLIAIIFFILGIFNLVYANKVLPNIYFGNKPLGGLDKEHLGYEIETQIKLLALKEITISIAEKNINLKPFDIDFTLNKDDFVDEIYQYGKKDNLFETLQDQLQLITKSQRFPKSSYYNQKKLNQFVENNFSEFQTESQNATFAYQKGKLEKVAEKIGKSIDKNMLINEIEKQLISQKRTPIVLIVQTQEPKVYLDGLIEAEKEVENYISANLKLKSSQKNVVISKEQIFGWLHFYASRTQVINGQGYVLNVDLSTENIITDLAEVAEKIDQEPINAKLAISNGKATIFQPARDGLILDKEKTADTIVSALTKSSAQKIEMTIRVEKAEIRDDNIENLGIKELIGTAETNYKNSPNNRVSNLTTGTKYLNGALVKPGDVFSTIKSLGDISSVNGYLPELVIKGNRTIPEIGGGLCQVSTTLFRAMLNAGLPITERTSHSFRVSYYEPPVGLDATIYSHKPDLAFKNDTSGWILIQGSTDPEKKTIKFELYGTKDGRKSQVDGPYVSNYVNPTDPINEDDPNLDEGVTKQIEKPHQGANAVAYYTVFNQDGSIRTEQTFKSKYKALPAVYKVGKRPVNPGI</sequence>
<evidence type="ECO:0000256" key="1">
    <source>
        <dbReference type="SAM" id="Phobius"/>
    </source>
</evidence>
<dbReference type="InterPro" id="IPR052913">
    <property type="entry name" value="Glycopeptide_resist_protein"/>
</dbReference>
<protein>
    <recommendedName>
        <fullName evidence="2">YoaR-like putative peptidoglycan binding domain-containing protein</fullName>
    </recommendedName>
</protein>
<organism evidence="3 4">
    <name type="scientific">Candidatus Berkelbacteria bacterium CG_4_10_14_0_2_um_filter_35_9_33_12</name>
    <dbReference type="NCBI Taxonomy" id="1974499"/>
    <lineage>
        <taxon>Bacteria</taxon>
        <taxon>Candidatus Berkelbacteria</taxon>
    </lineage>
</organism>
<dbReference type="InterPro" id="IPR007391">
    <property type="entry name" value="Vancomycin_resist_VanW"/>
</dbReference>